<sequence length="177" mass="20138">MQENYLISIIGRQNVDGELGEVRVTTVGDYIKKNGKQYIVYKEYDENQTRPRTSILKVEKDKMTMIRGDDDRTRLILENGKRHLCQYDTGFGTMTIGVFTQSLLNELHEKGGVLKASYTLDVNANLSSYNEIAISVKETGLKQNEQEEQALKTKKPIRLKARIRQAPGEQNEEPAGQ</sequence>
<dbReference type="RefSeq" id="WP_112331635.1">
    <property type="nucleotide sequence ID" value="NZ_JADPHD010000001.1"/>
</dbReference>
<gene>
    <name evidence="2" type="ORF">DPQ25_02745</name>
</gene>
<accession>A0A328UG09</accession>
<proteinExistence type="predicted"/>
<dbReference type="Proteomes" id="UP000249377">
    <property type="component" value="Unassembled WGS sequence"/>
</dbReference>
<reference evidence="2 3" key="1">
    <citation type="submission" date="2018-06" db="EMBL/GenBank/DDBJ databases">
        <title>Noncontiguous genome sequence of Ruminococcaceae bacterium ASD2818.</title>
        <authorList>
            <person name="Chaplin A.V."/>
            <person name="Sokolova S.R."/>
            <person name="Kochetkova T.O."/>
            <person name="Goltsov A.Y."/>
            <person name="Trofimov D.Y."/>
            <person name="Efimov B.A."/>
        </authorList>
    </citation>
    <scope>NUCLEOTIDE SEQUENCE [LARGE SCALE GENOMIC DNA]</scope>
    <source>
        <strain evidence="2 3">ASD2818</strain>
    </source>
</reference>
<dbReference type="InterPro" id="IPR012674">
    <property type="entry name" value="Calycin"/>
</dbReference>
<feature type="compositionally biased region" description="Basic residues" evidence="1">
    <location>
        <begin position="152"/>
        <end position="163"/>
    </location>
</feature>
<evidence type="ECO:0000313" key="2">
    <source>
        <dbReference type="EMBL" id="RAQ30438.1"/>
    </source>
</evidence>
<evidence type="ECO:0000256" key="1">
    <source>
        <dbReference type="SAM" id="MobiDB-lite"/>
    </source>
</evidence>
<keyword evidence="3" id="KW-1185">Reference proteome</keyword>
<dbReference type="AlphaFoldDB" id="A0A328UG09"/>
<feature type="region of interest" description="Disordered" evidence="1">
    <location>
        <begin position="144"/>
        <end position="177"/>
    </location>
</feature>
<evidence type="ECO:0000313" key="3">
    <source>
        <dbReference type="Proteomes" id="UP000249377"/>
    </source>
</evidence>
<name>A0A328UG09_9FIRM</name>
<dbReference type="InterPro" id="IPR015231">
    <property type="entry name" value="DUF1934"/>
</dbReference>
<dbReference type="Pfam" id="PF09148">
    <property type="entry name" value="DUF1934"/>
    <property type="match status" value="1"/>
</dbReference>
<organism evidence="2 3">
    <name type="scientific">Hydrogeniiclostridium mannosilyticum</name>
    <dbReference type="NCBI Taxonomy" id="2764322"/>
    <lineage>
        <taxon>Bacteria</taxon>
        <taxon>Bacillati</taxon>
        <taxon>Bacillota</taxon>
        <taxon>Clostridia</taxon>
        <taxon>Eubacteriales</taxon>
        <taxon>Acutalibacteraceae</taxon>
        <taxon>Hydrogeniiclostridium</taxon>
    </lineage>
</organism>
<dbReference type="EMBL" id="QLYR01000001">
    <property type="protein sequence ID" value="RAQ30438.1"/>
    <property type="molecule type" value="Genomic_DNA"/>
</dbReference>
<dbReference type="SUPFAM" id="SSF50814">
    <property type="entry name" value="Lipocalins"/>
    <property type="match status" value="1"/>
</dbReference>
<comment type="caution">
    <text evidence="2">The sequence shown here is derived from an EMBL/GenBank/DDBJ whole genome shotgun (WGS) entry which is preliminary data.</text>
</comment>
<dbReference type="Gene3D" id="2.40.128.20">
    <property type="match status" value="1"/>
</dbReference>
<protein>
    <submittedName>
        <fullName evidence="2">DUF1934 domain-containing protein</fullName>
    </submittedName>
</protein>